<gene>
    <name evidence="2" type="ORF">TIFTF001_035282</name>
</gene>
<evidence type="ECO:0000313" key="3">
    <source>
        <dbReference type="Proteomes" id="UP001187192"/>
    </source>
</evidence>
<protein>
    <submittedName>
        <fullName evidence="2">Uncharacterized protein</fullName>
    </submittedName>
</protein>
<evidence type="ECO:0000256" key="1">
    <source>
        <dbReference type="SAM" id="MobiDB-lite"/>
    </source>
</evidence>
<accession>A0AA88E1R8</accession>
<dbReference type="AlphaFoldDB" id="A0AA88E1R8"/>
<proteinExistence type="predicted"/>
<evidence type="ECO:0000313" key="2">
    <source>
        <dbReference type="EMBL" id="GMN66219.1"/>
    </source>
</evidence>
<sequence length="144" mass="16120">MGTRIGSEYVSSHVLLHVTTFSSYMETTTLVQRDAEAKSVRKELWDEIKLSDEGLESQKNEARRQAIASTIETYLASTDFAHRRDEIVQEFLLLEGKVEEIHQKRSEFNTNFLNKESDDEDDGEDDDEDAGDGEGAGEGDGGEA</sequence>
<feature type="compositionally biased region" description="Acidic residues" evidence="1">
    <location>
        <begin position="117"/>
        <end position="144"/>
    </location>
</feature>
<organism evidence="2 3">
    <name type="scientific">Ficus carica</name>
    <name type="common">Common fig</name>
    <dbReference type="NCBI Taxonomy" id="3494"/>
    <lineage>
        <taxon>Eukaryota</taxon>
        <taxon>Viridiplantae</taxon>
        <taxon>Streptophyta</taxon>
        <taxon>Embryophyta</taxon>
        <taxon>Tracheophyta</taxon>
        <taxon>Spermatophyta</taxon>
        <taxon>Magnoliopsida</taxon>
        <taxon>eudicotyledons</taxon>
        <taxon>Gunneridae</taxon>
        <taxon>Pentapetalae</taxon>
        <taxon>rosids</taxon>
        <taxon>fabids</taxon>
        <taxon>Rosales</taxon>
        <taxon>Moraceae</taxon>
        <taxon>Ficeae</taxon>
        <taxon>Ficus</taxon>
    </lineage>
</organism>
<comment type="caution">
    <text evidence="2">The sequence shown here is derived from an EMBL/GenBank/DDBJ whole genome shotgun (WGS) entry which is preliminary data.</text>
</comment>
<keyword evidence="3" id="KW-1185">Reference proteome</keyword>
<feature type="region of interest" description="Disordered" evidence="1">
    <location>
        <begin position="105"/>
        <end position="144"/>
    </location>
</feature>
<dbReference type="EMBL" id="BTGU01000301">
    <property type="protein sequence ID" value="GMN66219.1"/>
    <property type="molecule type" value="Genomic_DNA"/>
</dbReference>
<reference evidence="2" key="1">
    <citation type="submission" date="2023-07" db="EMBL/GenBank/DDBJ databases">
        <title>draft genome sequence of fig (Ficus carica).</title>
        <authorList>
            <person name="Takahashi T."/>
            <person name="Nishimura K."/>
        </authorList>
    </citation>
    <scope>NUCLEOTIDE SEQUENCE</scope>
</reference>
<dbReference type="Proteomes" id="UP001187192">
    <property type="component" value="Unassembled WGS sequence"/>
</dbReference>
<name>A0AA88E1R8_FICCA</name>